<dbReference type="PANTHER" id="PTHR47364:SF2">
    <property type="entry name" value="CYSTEINE PROTEINASE INHIBITOR 5"/>
    <property type="match status" value="1"/>
</dbReference>
<dbReference type="AlphaFoldDB" id="A0A9R0I0M2"/>
<protein>
    <submittedName>
        <fullName evidence="6">Cysteine proteinase inhibitor 5</fullName>
    </submittedName>
</protein>
<dbReference type="RefSeq" id="XP_021840448.1">
    <property type="nucleotide sequence ID" value="XM_021984756.2"/>
</dbReference>
<organism evidence="5 6">
    <name type="scientific">Spinacia oleracea</name>
    <name type="common">Spinach</name>
    <dbReference type="NCBI Taxonomy" id="3562"/>
    <lineage>
        <taxon>Eukaryota</taxon>
        <taxon>Viridiplantae</taxon>
        <taxon>Streptophyta</taxon>
        <taxon>Embryophyta</taxon>
        <taxon>Tracheophyta</taxon>
        <taxon>Spermatophyta</taxon>
        <taxon>Magnoliopsida</taxon>
        <taxon>eudicotyledons</taxon>
        <taxon>Gunneridae</taxon>
        <taxon>Pentapetalae</taxon>
        <taxon>Caryophyllales</taxon>
        <taxon>Chenopodiaceae</taxon>
        <taxon>Chenopodioideae</taxon>
        <taxon>Anserineae</taxon>
        <taxon>Spinacia</taxon>
    </lineage>
</organism>
<name>A0A9R0I0M2_SPIOL</name>
<reference evidence="6" key="2">
    <citation type="submission" date="2025-08" db="UniProtKB">
        <authorList>
            <consortium name="RefSeq"/>
        </authorList>
    </citation>
    <scope>IDENTIFICATION</scope>
    <source>
        <tissue evidence="6">Leaf</tissue>
    </source>
</reference>
<keyword evidence="3" id="KW-0732">Signal</keyword>
<dbReference type="InterPro" id="IPR046350">
    <property type="entry name" value="Cystatin_sf"/>
</dbReference>
<accession>A0A9R0I0M2</accession>
<dbReference type="Pfam" id="PF16845">
    <property type="entry name" value="SQAPI"/>
    <property type="match status" value="1"/>
</dbReference>
<evidence type="ECO:0000256" key="1">
    <source>
        <dbReference type="ARBA" id="ARBA00022690"/>
    </source>
</evidence>
<reference evidence="5" key="1">
    <citation type="journal article" date="2021" name="Nat. Commun.">
        <title>Genomic analyses provide insights into spinach domestication and the genetic basis of agronomic traits.</title>
        <authorList>
            <person name="Cai X."/>
            <person name="Sun X."/>
            <person name="Xu C."/>
            <person name="Sun H."/>
            <person name="Wang X."/>
            <person name="Ge C."/>
            <person name="Zhang Z."/>
            <person name="Wang Q."/>
            <person name="Fei Z."/>
            <person name="Jiao C."/>
            <person name="Wang Q."/>
        </authorList>
    </citation>
    <scope>NUCLEOTIDE SEQUENCE [LARGE SCALE GENOMIC DNA]</scope>
    <source>
        <strain evidence="5">cv. Varoflay</strain>
    </source>
</reference>
<dbReference type="PANTHER" id="PTHR47364">
    <property type="entry name" value="CYSTEINE PROTEINASE INHIBITOR 5"/>
    <property type="match status" value="1"/>
</dbReference>
<dbReference type="InterPro" id="IPR018073">
    <property type="entry name" value="Prot_inh_cystat_CS"/>
</dbReference>
<dbReference type="Gene3D" id="3.10.450.10">
    <property type="match status" value="1"/>
</dbReference>
<dbReference type="PROSITE" id="PS00287">
    <property type="entry name" value="CYSTATIN"/>
    <property type="match status" value="1"/>
</dbReference>
<evidence type="ECO:0000256" key="3">
    <source>
        <dbReference type="SAM" id="SignalP"/>
    </source>
</evidence>
<evidence type="ECO:0000259" key="4">
    <source>
        <dbReference type="SMART" id="SM00043"/>
    </source>
</evidence>
<keyword evidence="2" id="KW-0789">Thiol protease inhibitor</keyword>
<evidence type="ECO:0000313" key="6">
    <source>
        <dbReference type="RefSeq" id="XP_021840448.1"/>
    </source>
</evidence>
<feature type="chain" id="PRO_5040469484" evidence="3">
    <location>
        <begin position="23"/>
        <end position="116"/>
    </location>
</feature>
<evidence type="ECO:0000313" key="5">
    <source>
        <dbReference type="Proteomes" id="UP000813463"/>
    </source>
</evidence>
<dbReference type="GO" id="GO:0004869">
    <property type="term" value="F:cysteine-type endopeptidase inhibitor activity"/>
    <property type="evidence" value="ECO:0007669"/>
    <property type="project" value="UniProtKB-KW"/>
</dbReference>
<keyword evidence="1" id="KW-0646">Protease inhibitor</keyword>
<gene>
    <name evidence="6" type="primary">LOC110780351</name>
</gene>
<keyword evidence="5" id="KW-1185">Reference proteome</keyword>
<evidence type="ECO:0000256" key="2">
    <source>
        <dbReference type="ARBA" id="ARBA00022704"/>
    </source>
</evidence>
<dbReference type="Proteomes" id="UP000813463">
    <property type="component" value="Chromosome 5"/>
</dbReference>
<sequence>MSSRHFLLLALSLLAVVSAVSASRKHGGALVGGYSPIKDVSDPYVQGVGQFAVTEYNKDQKAHLKFVKVVKGESQVVSGTNYRLFIEADDNSQYVAIVYDVPWRHQRSLTSFTPAA</sequence>
<dbReference type="SUPFAM" id="SSF54403">
    <property type="entry name" value="Cystatin/monellin"/>
    <property type="match status" value="1"/>
</dbReference>
<feature type="domain" description="Cystatin" evidence="4">
    <location>
        <begin position="29"/>
        <end position="115"/>
    </location>
</feature>
<proteinExistence type="predicted"/>
<dbReference type="SMART" id="SM00043">
    <property type="entry name" value="CY"/>
    <property type="match status" value="1"/>
</dbReference>
<dbReference type="KEGG" id="soe:110780351"/>
<dbReference type="GeneID" id="110780351"/>
<dbReference type="CDD" id="cd00042">
    <property type="entry name" value="CY"/>
    <property type="match status" value="1"/>
</dbReference>
<dbReference type="InterPro" id="IPR000010">
    <property type="entry name" value="Cystatin_dom"/>
</dbReference>
<dbReference type="OrthoDB" id="2016588at2759"/>
<feature type="signal peptide" evidence="3">
    <location>
        <begin position="1"/>
        <end position="22"/>
    </location>
</feature>